<accession>A0ABT1JGR3</accession>
<dbReference type="PANTHER" id="PTHR38457:SF1">
    <property type="entry name" value="REGULATOR ABRB-RELATED"/>
    <property type="match status" value="1"/>
</dbReference>
<comment type="caution">
    <text evidence="2">The sequence shown here is derived from an EMBL/GenBank/DDBJ whole genome shotgun (WGS) entry which is preliminary data.</text>
</comment>
<proteinExistence type="predicted"/>
<dbReference type="EMBL" id="AUBJ02000001">
    <property type="protein sequence ID" value="MCP2331623.1"/>
    <property type="molecule type" value="Genomic_DNA"/>
</dbReference>
<evidence type="ECO:0008006" key="4">
    <source>
        <dbReference type="Google" id="ProtNLM"/>
    </source>
</evidence>
<dbReference type="InterPro" id="IPR007820">
    <property type="entry name" value="AbrB_fam"/>
</dbReference>
<dbReference type="InterPro" id="IPR017516">
    <property type="entry name" value="AbrB_dup"/>
</dbReference>
<dbReference type="Proteomes" id="UP000791080">
    <property type="component" value="Unassembled WGS sequence"/>
</dbReference>
<protein>
    <recommendedName>
        <fullName evidence="4">Membrane protein AbrB duplication</fullName>
    </recommendedName>
</protein>
<dbReference type="RefSeq" id="WP_016700496.1">
    <property type="nucleotide sequence ID" value="NZ_AUBJ02000001.1"/>
</dbReference>
<keyword evidence="1" id="KW-1133">Transmembrane helix</keyword>
<evidence type="ECO:0000313" key="2">
    <source>
        <dbReference type="EMBL" id="MCP2331623.1"/>
    </source>
</evidence>
<keyword evidence="1" id="KW-0812">Transmembrane</keyword>
<feature type="transmembrane region" description="Helical" evidence="1">
    <location>
        <begin position="94"/>
        <end position="120"/>
    </location>
</feature>
<sequence>MAGADEDTGADGTGGRGRARRLAESARFLVGGAAGAALLVLLNVPAGALFGAVLGSAMVNARWPGRQVTRSVRVVGLVLLGCVVGARVDAESLSALLGVLLPAAIGVLVLLLVDVGLALLLSRGFGLDVRTALFACAPGGFGEMVAAAQEVGAKVGVVVAIHLVRVLIVVLGVLPLLILVLGVPS</sequence>
<reference evidence="2 3" key="2">
    <citation type="submission" date="2022-06" db="EMBL/GenBank/DDBJ databases">
        <title>Genomic Encyclopedia of Type Strains, Phase I: the one thousand microbial genomes (KMG-I) project.</title>
        <authorList>
            <person name="Kyrpides N."/>
        </authorList>
    </citation>
    <scope>NUCLEOTIDE SEQUENCE [LARGE SCALE GENOMIC DNA]</scope>
    <source>
        <strain evidence="2 3">DSM 43889</strain>
    </source>
</reference>
<feature type="transmembrane region" description="Helical" evidence="1">
    <location>
        <begin position="155"/>
        <end position="183"/>
    </location>
</feature>
<dbReference type="NCBIfam" id="TIGR03082">
    <property type="entry name" value="Gneg_AbrB_dup"/>
    <property type="match status" value="1"/>
</dbReference>
<evidence type="ECO:0000313" key="3">
    <source>
        <dbReference type="Proteomes" id="UP000791080"/>
    </source>
</evidence>
<reference evidence="2 3" key="1">
    <citation type="submission" date="2013-07" db="EMBL/GenBank/DDBJ databases">
        <authorList>
            <consortium name="DOE Joint Genome Institute"/>
            <person name="Reeve W."/>
            <person name="Huntemann M."/>
            <person name="Han J."/>
            <person name="Chen A."/>
            <person name="Kyrpides N."/>
            <person name="Mavromatis K."/>
            <person name="Markowitz V."/>
            <person name="Palaniappan K."/>
            <person name="Ivanova N."/>
            <person name="Schaumberg A."/>
            <person name="Pati A."/>
            <person name="Liolios K."/>
            <person name="Nordberg H.P."/>
            <person name="Cantor M.N."/>
            <person name="Hua S.X."/>
            <person name="Woyke T."/>
        </authorList>
    </citation>
    <scope>NUCLEOTIDE SEQUENCE [LARGE SCALE GENOMIC DNA]</scope>
    <source>
        <strain evidence="2 3">DSM 43889</strain>
    </source>
</reference>
<feature type="transmembrane region" description="Helical" evidence="1">
    <location>
        <begin position="28"/>
        <end position="59"/>
    </location>
</feature>
<evidence type="ECO:0000256" key="1">
    <source>
        <dbReference type="SAM" id="Phobius"/>
    </source>
</evidence>
<gene>
    <name evidence="2" type="ORF">G443_001893</name>
</gene>
<keyword evidence="1" id="KW-0472">Membrane</keyword>
<name>A0ABT1JGR3_ACTCY</name>
<dbReference type="Pfam" id="PF05145">
    <property type="entry name" value="AbrB"/>
    <property type="match status" value="1"/>
</dbReference>
<organism evidence="2 3">
    <name type="scientific">Actinoalloteichus caeruleus DSM 43889</name>
    <dbReference type="NCBI Taxonomy" id="1120930"/>
    <lineage>
        <taxon>Bacteria</taxon>
        <taxon>Bacillati</taxon>
        <taxon>Actinomycetota</taxon>
        <taxon>Actinomycetes</taxon>
        <taxon>Pseudonocardiales</taxon>
        <taxon>Pseudonocardiaceae</taxon>
        <taxon>Actinoalloteichus</taxon>
        <taxon>Actinoalloteichus cyanogriseus</taxon>
    </lineage>
</organism>
<keyword evidence="3" id="KW-1185">Reference proteome</keyword>
<dbReference type="PANTHER" id="PTHR38457">
    <property type="entry name" value="REGULATOR ABRB-RELATED"/>
    <property type="match status" value="1"/>
</dbReference>